<dbReference type="SUPFAM" id="SSF52540">
    <property type="entry name" value="P-loop containing nucleoside triphosphate hydrolases"/>
    <property type="match status" value="1"/>
</dbReference>
<reference evidence="2 5" key="4">
    <citation type="submission" date="2019-12" db="EMBL/GenBank/DDBJ databases">
        <title>Multi-Generational Helicobacter saguini Isolates.</title>
        <authorList>
            <person name="Mannion A."/>
            <person name="Shen Z."/>
            <person name="Fox J.G."/>
        </authorList>
    </citation>
    <scope>NUCLEOTIDE SEQUENCE [LARGE SCALE GENOMIC DNA]</scope>
    <source>
        <strain evidence="2">16-048</strain>
        <strain evidence="5">16-048 (F4)</strain>
    </source>
</reference>
<evidence type="ECO:0000313" key="5">
    <source>
        <dbReference type="Proteomes" id="UP000477070"/>
    </source>
</evidence>
<dbReference type="EMBL" id="JRMP02000010">
    <property type="protein sequence ID" value="TLD94098.1"/>
    <property type="molecule type" value="Genomic_DNA"/>
</dbReference>
<organism evidence="3 4">
    <name type="scientific">Helicobacter saguini</name>
    <dbReference type="NCBI Taxonomy" id="1548018"/>
    <lineage>
        <taxon>Bacteria</taxon>
        <taxon>Pseudomonadati</taxon>
        <taxon>Campylobacterota</taxon>
        <taxon>Epsilonproteobacteria</taxon>
        <taxon>Campylobacterales</taxon>
        <taxon>Helicobacteraceae</taxon>
        <taxon>Helicobacter</taxon>
    </lineage>
</organism>
<evidence type="ECO:0000313" key="2">
    <source>
        <dbReference type="EMBL" id="MWV68997.1"/>
    </source>
</evidence>
<dbReference type="RefSeq" id="WP_034573012.1">
    <property type="nucleotide sequence ID" value="NZ_JRMP02000010.1"/>
</dbReference>
<comment type="caution">
    <text evidence="3">The sequence shown here is derived from an EMBL/GenBank/DDBJ whole genome shotgun (WGS) entry which is preliminary data.</text>
</comment>
<gene>
    <name evidence="2" type="ORF">DCO61_02880</name>
    <name evidence="3" type="ORF">LS64_007240</name>
</gene>
<dbReference type="Pfam" id="PF12705">
    <property type="entry name" value="PDDEXK_1"/>
    <property type="match status" value="1"/>
</dbReference>
<dbReference type="OrthoDB" id="9766257at2"/>
<dbReference type="EMBL" id="QBIU01000001">
    <property type="protein sequence ID" value="MWV68997.1"/>
    <property type="molecule type" value="Genomic_DNA"/>
</dbReference>
<reference evidence="3" key="3">
    <citation type="submission" date="2018-04" db="EMBL/GenBank/DDBJ databases">
        <authorList>
            <person name="Sheh A."/>
            <person name="Shen Z."/>
            <person name="Mannion A.J."/>
            <person name="Fox J.G."/>
        </authorList>
    </citation>
    <scope>NUCLEOTIDE SEQUENCE</scope>
    <source>
        <strain evidence="3">MIT 97-6194</strain>
    </source>
</reference>
<dbReference type="Proteomes" id="UP000029714">
    <property type="component" value="Unassembled WGS sequence"/>
</dbReference>
<dbReference type="Proteomes" id="UP000477070">
    <property type="component" value="Unassembled WGS sequence"/>
</dbReference>
<accession>A0A347VS23</accession>
<dbReference type="AlphaFoldDB" id="A0A347VS23"/>
<name>A0A347VS23_9HELI</name>
<evidence type="ECO:0000259" key="1">
    <source>
        <dbReference type="Pfam" id="PF12705"/>
    </source>
</evidence>
<reference evidence="3 4" key="1">
    <citation type="journal article" date="2014" name="Genome Announc.">
        <title>Draft genome sequences of eight enterohepatic helicobacter species isolated from both laboratory and wild rodents.</title>
        <authorList>
            <person name="Sheh A."/>
            <person name="Shen Z."/>
            <person name="Fox J.G."/>
        </authorList>
    </citation>
    <scope>NUCLEOTIDE SEQUENCE [LARGE SCALE GENOMIC DNA]</scope>
    <source>
        <strain evidence="3 4">MIT 97-6194</strain>
    </source>
</reference>
<proteinExistence type="predicted"/>
<keyword evidence="4" id="KW-1185">Reference proteome</keyword>
<feature type="domain" description="PD-(D/E)XK endonuclease-like" evidence="1">
    <location>
        <begin position="637"/>
        <end position="900"/>
    </location>
</feature>
<dbReference type="InterPro" id="IPR038726">
    <property type="entry name" value="PDDEXK_AddAB-type"/>
</dbReference>
<dbReference type="InterPro" id="IPR027417">
    <property type="entry name" value="P-loop_NTPase"/>
</dbReference>
<sequence>MKDINKILKVKQPLFVLNSNRSKKEFCKYFARNKDFYTNLDSITNIESYFDIFNFQYKKDTDSITSTFLPNILSYTEMLDTLAFSKTPLIPKNIRHFFMMDALKEIRNKHKINNKLSFINNLISFEENFISFLETSNILLSFYDELRNHKTPINRESFETFKIKDINEIHTQELQILSKIYAKYLEKLENNNLIDGIISDKIIKNYEINTNFLESISSIHIDLEGFISPLQYEILRTASTFVPIYLHFKIDKYNISHFSNIDSKIDSKLETNKQYILDISNNQIHQKSLDSKEIKPFIYKTTSRFNQINLAIYLASTWLEDKNCENNYAVILPDESFINYLITMDSKNVFNYAMGESLEGLKEYQILLKIYENYIESKVFDIKILLDYIESNGLRNDKQIEKLEEALDKIDKEINDNYEISNPNLLIVQYLLTILFINVNQKILNQGIEILAELSFLDNKEVLSDVKFRTLFISFMQDFSNLNIDNVNGGKIRVMGVLEARNLQFKEVLILDFNDDIVANISFDDMFLNSTLRKNAGLPTKKDKENLQKHHYHNIMKNTQITHISYVENDEKMPSSMLYEMQLNMQDSKDFDDINGVRNIDSKLIYFDIDNAKKLENIESNTQEYPLFSNKIDGFIFSATKLNDYKDCTRRFFFKYIEHLQMESDNVNTSVGNIIHLFLKQSYEPFINKDLNEDSMRKIRESFFNFYDEFSKNFLKNIESKQDSKNNMEIENFIKLDNFCLKINTFFDNEIKRVNTDKISLLALEYPFTIIKNDEICSGKIDRIEKINDKIAIIDYKTGSIPLTKSDNLDEKSKAKIDLQMPFYAMCADFIDVLSEFKDLDKTFYYADLKEKQNLVIMQENLLDEGTKEINDIFKNFGNKNQMCEDINKCKYCDYKIICDRG</sequence>
<dbReference type="Gene3D" id="3.90.320.10">
    <property type="match status" value="1"/>
</dbReference>
<dbReference type="STRING" id="1548018.LS64_10835"/>
<evidence type="ECO:0000313" key="4">
    <source>
        <dbReference type="Proteomes" id="UP000029714"/>
    </source>
</evidence>
<evidence type="ECO:0000313" key="3">
    <source>
        <dbReference type="EMBL" id="TLD94098.1"/>
    </source>
</evidence>
<protein>
    <submittedName>
        <fullName evidence="3">PD-(D/E)XK nuclease family protein</fullName>
    </submittedName>
</protein>
<dbReference type="InterPro" id="IPR011604">
    <property type="entry name" value="PDDEXK-like_dom_sf"/>
</dbReference>
<reference evidence="3 4" key="2">
    <citation type="journal article" date="2016" name="Infect. Immun.">
        <title>Helicobacter saguini, a Novel Helicobacter Isolated from Cotton-Top Tamarins with Ulcerative Colitis, Has Proinflammatory Properties and Induces Typhlocolitis and Dysplasia in Gnotobiotic IL-10-/- Mice.</title>
        <authorList>
            <person name="Shen Z."/>
            <person name="Mannion A."/>
            <person name="Whary M.T."/>
            <person name="Muthupalani S."/>
            <person name="Sheh A."/>
            <person name="Feng Y."/>
            <person name="Gong G."/>
            <person name="Vandamme P."/>
            <person name="Holcombe H.R."/>
            <person name="Paster B.J."/>
            <person name="Fox J.G."/>
        </authorList>
    </citation>
    <scope>NUCLEOTIDE SEQUENCE [LARGE SCALE GENOMIC DNA]</scope>
    <source>
        <strain evidence="3 4">MIT 97-6194</strain>
    </source>
</reference>